<reference evidence="2 3" key="1">
    <citation type="submission" date="2020-08" db="EMBL/GenBank/DDBJ databases">
        <title>Sequencing the genomes of 1000 actinobacteria strains.</title>
        <authorList>
            <person name="Klenk H.-P."/>
        </authorList>
    </citation>
    <scope>NUCLEOTIDE SEQUENCE [LARGE SCALE GENOMIC DNA]</scope>
    <source>
        <strain evidence="2 3">DSM 102122</strain>
    </source>
</reference>
<dbReference type="CDD" id="cd05403">
    <property type="entry name" value="NT_KNTase_like"/>
    <property type="match status" value="1"/>
</dbReference>
<dbReference type="Proteomes" id="UP000542813">
    <property type="component" value="Unassembled WGS sequence"/>
</dbReference>
<evidence type="ECO:0000313" key="3">
    <source>
        <dbReference type="Proteomes" id="UP000542813"/>
    </source>
</evidence>
<organism evidence="2 3">
    <name type="scientific">Jiangella mangrovi</name>
    <dbReference type="NCBI Taxonomy" id="1524084"/>
    <lineage>
        <taxon>Bacteria</taxon>
        <taxon>Bacillati</taxon>
        <taxon>Actinomycetota</taxon>
        <taxon>Actinomycetes</taxon>
        <taxon>Jiangellales</taxon>
        <taxon>Jiangellaceae</taxon>
        <taxon>Jiangella</taxon>
    </lineage>
</organism>
<feature type="domain" description="Polymerase beta nucleotidyltransferase" evidence="1">
    <location>
        <begin position="19"/>
        <end position="69"/>
    </location>
</feature>
<dbReference type="EMBL" id="JACHMM010000001">
    <property type="protein sequence ID" value="MBB5786411.1"/>
    <property type="molecule type" value="Genomic_DNA"/>
</dbReference>
<dbReference type="InterPro" id="IPR043519">
    <property type="entry name" value="NT_sf"/>
</dbReference>
<dbReference type="GO" id="GO:0016740">
    <property type="term" value="F:transferase activity"/>
    <property type="evidence" value="ECO:0007669"/>
    <property type="project" value="UniProtKB-KW"/>
</dbReference>
<dbReference type="Gene3D" id="3.30.460.10">
    <property type="entry name" value="Beta Polymerase, domain 2"/>
    <property type="match status" value="1"/>
</dbReference>
<dbReference type="InterPro" id="IPR041633">
    <property type="entry name" value="Polbeta"/>
</dbReference>
<name>A0A7W9GMT1_9ACTN</name>
<keyword evidence="3" id="KW-1185">Reference proteome</keyword>
<dbReference type="RefSeq" id="WP_184819844.1">
    <property type="nucleotide sequence ID" value="NZ_JACHMM010000001.1"/>
</dbReference>
<protein>
    <submittedName>
        <fullName evidence="2">Putative nucleotidyltransferase</fullName>
    </submittedName>
</protein>
<keyword evidence="2" id="KW-0808">Transferase</keyword>
<evidence type="ECO:0000313" key="2">
    <source>
        <dbReference type="EMBL" id="MBB5786411.1"/>
    </source>
</evidence>
<accession>A0A7W9GMT1</accession>
<dbReference type="AlphaFoldDB" id="A0A7W9GMT1"/>
<comment type="caution">
    <text evidence="2">The sequence shown here is derived from an EMBL/GenBank/DDBJ whole genome shotgun (WGS) entry which is preliminary data.</text>
</comment>
<sequence>MTSVPVLSTLPALAGAGALLKTLPGVRFAVAYGSHARGRASARSDLDLLYVFDEQPAPDTIRYLVARVLRLHAAHGLTLDSEVAYAIKLWTTRGELHDALSLAGFTTAGGEIVISTVPTDPAYLNSPRFKARLILNALTSPHVFLGGDGHAHQRAARAAIGALTRLAVLTVGRPSAHELHELAAGLISDPVTGASGQDWLGYQDHDGPHLYALLAAHLHGRHRRAQTLHRGSRKPALSDSD</sequence>
<proteinExistence type="predicted"/>
<gene>
    <name evidence="2" type="ORF">HD601_000986</name>
</gene>
<evidence type="ECO:0000259" key="1">
    <source>
        <dbReference type="Pfam" id="PF18765"/>
    </source>
</evidence>
<dbReference type="Pfam" id="PF18765">
    <property type="entry name" value="Polbeta"/>
    <property type="match status" value="1"/>
</dbReference>
<dbReference type="SUPFAM" id="SSF81301">
    <property type="entry name" value="Nucleotidyltransferase"/>
    <property type="match status" value="1"/>
</dbReference>